<dbReference type="AlphaFoldDB" id="A0A7V9YYJ9"/>
<dbReference type="Proteomes" id="UP000580891">
    <property type="component" value="Unassembled WGS sequence"/>
</dbReference>
<evidence type="ECO:0000313" key="3">
    <source>
        <dbReference type="Proteomes" id="UP000580891"/>
    </source>
</evidence>
<keyword evidence="3" id="KW-1185">Reference proteome</keyword>
<proteinExistence type="predicted"/>
<feature type="transmembrane region" description="Helical" evidence="1">
    <location>
        <begin position="37"/>
        <end position="58"/>
    </location>
</feature>
<sequence length="108" mass="12724">MVGTWIFNLLLGLFGFFIVFFLSFTGNTILTAFIRSLITFISFFLIGYIFRWMFAYIVDQEEMKKIVNSQSPVQKDNEIEQFLNSLSDEETQKVAQYIRSMLNDHRKA</sequence>
<accession>A0A7V9YYJ9</accession>
<dbReference type="RefSeq" id="WP_181536728.1">
    <property type="nucleotide sequence ID" value="NZ_JACDUU010000002.1"/>
</dbReference>
<name>A0A7V9YYJ9_9BACL</name>
<organism evidence="2 3">
    <name type="scientific">[Anoxybacillus] calidus</name>
    <dbReference type="NCBI Taxonomy" id="575178"/>
    <lineage>
        <taxon>Bacteria</taxon>
        <taxon>Bacillati</taxon>
        <taxon>Bacillota</taxon>
        <taxon>Bacilli</taxon>
        <taxon>Bacillales</taxon>
        <taxon>Anoxybacillaceae</taxon>
        <taxon>Paranoxybacillus</taxon>
    </lineage>
</organism>
<evidence type="ECO:0000256" key="1">
    <source>
        <dbReference type="SAM" id="Phobius"/>
    </source>
</evidence>
<gene>
    <name evidence="2" type="ORF">HNQ85_001099</name>
</gene>
<feature type="transmembrane region" description="Helical" evidence="1">
    <location>
        <begin position="6"/>
        <end position="25"/>
    </location>
</feature>
<keyword evidence="1" id="KW-0812">Transmembrane</keyword>
<keyword evidence="1" id="KW-1133">Transmembrane helix</keyword>
<evidence type="ECO:0000313" key="2">
    <source>
        <dbReference type="EMBL" id="MBA2870829.1"/>
    </source>
</evidence>
<protein>
    <submittedName>
        <fullName evidence="2">Uncharacterized protein</fullName>
    </submittedName>
</protein>
<keyword evidence="1" id="KW-0472">Membrane</keyword>
<comment type="caution">
    <text evidence="2">The sequence shown here is derived from an EMBL/GenBank/DDBJ whole genome shotgun (WGS) entry which is preliminary data.</text>
</comment>
<dbReference type="EMBL" id="JACDUU010000002">
    <property type="protein sequence ID" value="MBA2870829.1"/>
    <property type="molecule type" value="Genomic_DNA"/>
</dbReference>
<reference evidence="2 3" key="1">
    <citation type="submission" date="2020-07" db="EMBL/GenBank/DDBJ databases">
        <title>Genomic Encyclopedia of Type Strains, Phase IV (KMG-IV): sequencing the most valuable type-strain genomes for metagenomic binning, comparative biology and taxonomic classification.</title>
        <authorList>
            <person name="Goeker M."/>
        </authorList>
    </citation>
    <scope>NUCLEOTIDE SEQUENCE [LARGE SCALE GENOMIC DNA]</scope>
    <source>
        <strain evidence="2 3">DSM 25220</strain>
    </source>
</reference>